<proteinExistence type="inferred from homology"/>
<feature type="binding site" evidence="11">
    <location>
        <position position="469"/>
    </location>
    <ligand>
        <name>K(+)</name>
        <dbReference type="ChEBI" id="CHEBI:29103"/>
        <note>ligand shared between two tetrameric partners</note>
    </ligand>
</feature>
<dbReference type="SMART" id="SM01240">
    <property type="entry name" value="IMPDH"/>
    <property type="match status" value="1"/>
</dbReference>
<dbReference type="SUPFAM" id="SSF51412">
    <property type="entry name" value="Inosine monophosphate dehydrogenase (IMPDH)"/>
    <property type="match status" value="1"/>
</dbReference>
<feature type="binding site" evidence="11">
    <location>
        <begin position="338"/>
        <end position="340"/>
    </location>
    <ligand>
        <name>IMP</name>
        <dbReference type="ChEBI" id="CHEBI:58053"/>
    </ligand>
</feature>
<evidence type="ECO:0000256" key="7">
    <source>
        <dbReference type="ARBA" id="ARBA00023002"/>
    </source>
</evidence>
<gene>
    <name evidence="11 16" type="primary">guaB</name>
    <name evidence="16" type="ORF">ACFODT_14375</name>
</gene>
<evidence type="ECO:0000256" key="12">
    <source>
        <dbReference type="PROSITE-ProRule" id="PRU00703"/>
    </source>
</evidence>
<dbReference type="InterPro" id="IPR013785">
    <property type="entry name" value="Aldolase_TIM"/>
</dbReference>
<evidence type="ECO:0000256" key="3">
    <source>
        <dbReference type="ARBA" id="ARBA00022723"/>
    </source>
</evidence>
<feature type="domain" description="CBS" evidence="15">
    <location>
        <begin position="153"/>
        <end position="214"/>
    </location>
</feature>
<keyword evidence="9 12" id="KW-0129">CBS domain</keyword>
<feature type="active site" description="Thioimidate intermediate" evidence="11">
    <location>
        <position position="305"/>
    </location>
</feature>
<dbReference type="SMART" id="SM00116">
    <property type="entry name" value="CBS"/>
    <property type="match status" value="2"/>
</dbReference>
<dbReference type="Pfam" id="PF00571">
    <property type="entry name" value="CBS"/>
    <property type="match status" value="2"/>
</dbReference>
<dbReference type="GO" id="GO:0003938">
    <property type="term" value="F:IMP dehydrogenase activity"/>
    <property type="evidence" value="ECO:0007669"/>
    <property type="project" value="UniProtKB-EC"/>
</dbReference>
<dbReference type="PANTHER" id="PTHR11911">
    <property type="entry name" value="INOSINE-5-MONOPHOSPHATE DEHYDROGENASE RELATED"/>
    <property type="match status" value="1"/>
</dbReference>
<evidence type="ECO:0000313" key="16">
    <source>
        <dbReference type="EMBL" id="MFC3024991.1"/>
    </source>
</evidence>
<dbReference type="CDD" id="cd04601">
    <property type="entry name" value="CBS_pair_IMPDH"/>
    <property type="match status" value="1"/>
</dbReference>
<dbReference type="HAMAP" id="MF_01964">
    <property type="entry name" value="IMPDH"/>
    <property type="match status" value="1"/>
</dbReference>
<dbReference type="InterPro" id="IPR005990">
    <property type="entry name" value="IMP_DH"/>
</dbReference>
<evidence type="ECO:0000256" key="10">
    <source>
        <dbReference type="ARBA" id="ARBA00048028"/>
    </source>
</evidence>
<evidence type="ECO:0000256" key="9">
    <source>
        <dbReference type="ARBA" id="ARBA00023122"/>
    </source>
</evidence>
<protein>
    <recommendedName>
        <fullName evidence="11 14">Inosine-5'-monophosphate dehydrogenase</fullName>
        <shortName evidence="11">IMP dehydrogenase</shortName>
        <shortName evidence="11">IMPD</shortName>
        <shortName evidence="11">IMPDH</shortName>
        <ecNumber evidence="11 14">1.1.1.205</ecNumber>
    </recommendedName>
</protein>
<dbReference type="CDD" id="cd00381">
    <property type="entry name" value="IMPDH"/>
    <property type="match status" value="1"/>
</dbReference>
<comment type="catalytic activity">
    <reaction evidence="10 11 14">
        <text>IMP + NAD(+) + H2O = XMP + NADH + H(+)</text>
        <dbReference type="Rhea" id="RHEA:11708"/>
        <dbReference type="ChEBI" id="CHEBI:15377"/>
        <dbReference type="ChEBI" id="CHEBI:15378"/>
        <dbReference type="ChEBI" id="CHEBI:57464"/>
        <dbReference type="ChEBI" id="CHEBI:57540"/>
        <dbReference type="ChEBI" id="CHEBI:57945"/>
        <dbReference type="ChEBI" id="CHEBI:58053"/>
        <dbReference type="EC" id="1.1.1.205"/>
    </reaction>
</comment>
<dbReference type="InterPro" id="IPR046342">
    <property type="entry name" value="CBS_dom_sf"/>
</dbReference>
<evidence type="ECO:0000256" key="14">
    <source>
        <dbReference type="RuleBase" id="RU003928"/>
    </source>
</evidence>
<accession>A0ABV7CAD6</accession>
<evidence type="ECO:0000256" key="5">
    <source>
        <dbReference type="ARBA" id="ARBA00022755"/>
    </source>
</evidence>
<evidence type="ECO:0000256" key="1">
    <source>
        <dbReference type="ARBA" id="ARBA00001958"/>
    </source>
</evidence>
<name>A0ABV7CAD6_9VIBR</name>
<comment type="similarity">
    <text evidence="2 11 13">Belongs to the IMPDH/GMPR family.</text>
</comment>
<dbReference type="SUPFAM" id="SSF54631">
    <property type="entry name" value="CBS-domain pair"/>
    <property type="match status" value="1"/>
</dbReference>
<keyword evidence="17" id="KW-1185">Reference proteome</keyword>
<feature type="binding site" evidence="11">
    <location>
        <position position="470"/>
    </location>
    <ligand>
        <name>K(+)</name>
        <dbReference type="ChEBI" id="CHEBI:29103"/>
        <note>ligand shared between two tetrameric partners</note>
    </ligand>
</feature>
<evidence type="ECO:0000256" key="11">
    <source>
        <dbReference type="HAMAP-Rule" id="MF_01964"/>
    </source>
</evidence>
<keyword evidence="4 11" id="KW-0332">GMP biosynthesis</keyword>
<dbReference type="NCBIfam" id="TIGR01302">
    <property type="entry name" value="IMP_dehydrog"/>
    <property type="match status" value="1"/>
</dbReference>
<evidence type="ECO:0000256" key="2">
    <source>
        <dbReference type="ARBA" id="ARBA00005502"/>
    </source>
</evidence>
<evidence type="ECO:0000256" key="6">
    <source>
        <dbReference type="ARBA" id="ARBA00022958"/>
    </source>
</evidence>
<dbReference type="EC" id="1.1.1.205" evidence="11 14"/>
<dbReference type="Proteomes" id="UP001595384">
    <property type="component" value="Unassembled WGS sequence"/>
</dbReference>
<dbReference type="PIRSF" id="PIRSF000130">
    <property type="entry name" value="IMPDH"/>
    <property type="match status" value="1"/>
</dbReference>
<evidence type="ECO:0000256" key="13">
    <source>
        <dbReference type="RuleBase" id="RU003927"/>
    </source>
</evidence>
<comment type="activity regulation">
    <text evidence="11">Mycophenolic acid (MPA) is a non-competitive inhibitor that prevents formation of the closed enzyme conformation by binding to the same site as the amobile flap. In contrast, mizoribine monophosphate (MZP) is a competitive inhibitor that induces the closed conformation. MPA is a potent inhibitor of mammalian IMPDHs but a poor inhibitor of the bacterial enzymes. MZP is a more potent inhibitor of bacterial IMPDH.</text>
</comment>
<dbReference type="PANTHER" id="PTHR11911:SF111">
    <property type="entry name" value="INOSINE-5'-MONOPHOSPHATE DEHYDROGENASE"/>
    <property type="match status" value="1"/>
</dbReference>
<reference evidence="17" key="1">
    <citation type="journal article" date="2019" name="Int. J. Syst. Evol. Microbiol.">
        <title>The Global Catalogue of Microorganisms (GCM) 10K type strain sequencing project: providing services to taxonomists for standard genome sequencing and annotation.</title>
        <authorList>
            <consortium name="The Broad Institute Genomics Platform"/>
            <consortium name="The Broad Institute Genome Sequencing Center for Infectious Disease"/>
            <person name="Wu L."/>
            <person name="Ma J."/>
        </authorList>
    </citation>
    <scope>NUCLEOTIDE SEQUENCE [LARGE SCALE GENOMIC DNA]</scope>
    <source>
        <strain evidence="17">KCTC 62784</strain>
    </source>
</reference>
<comment type="subunit">
    <text evidence="11">Homotetramer.</text>
</comment>
<dbReference type="Gene3D" id="3.20.20.70">
    <property type="entry name" value="Aldolase class I"/>
    <property type="match status" value="1"/>
</dbReference>
<organism evidence="16 17">
    <name type="scientific">Vibrio zhugei</name>
    <dbReference type="NCBI Taxonomy" id="2479546"/>
    <lineage>
        <taxon>Bacteria</taxon>
        <taxon>Pseudomonadati</taxon>
        <taxon>Pseudomonadota</taxon>
        <taxon>Gammaproteobacteria</taxon>
        <taxon>Vibrionales</taxon>
        <taxon>Vibrionaceae</taxon>
        <taxon>Vibrio</taxon>
    </lineage>
</organism>
<dbReference type="PROSITE" id="PS51371">
    <property type="entry name" value="CBS"/>
    <property type="match status" value="2"/>
</dbReference>
<dbReference type="PROSITE" id="PS00487">
    <property type="entry name" value="IMP_DH_GMP_RED"/>
    <property type="match status" value="1"/>
</dbReference>
<dbReference type="InterPro" id="IPR015875">
    <property type="entry name" value="IMP_DH/GMP_Rdtase_CS"/>
</dbReference>
<keyword evidence="6 11" id="KW-0630">Potassium</keyword>
<feature type="active site" description="Proton acceptor" evidence="11">
    <location>
        <position position="401"/>
    </location>
</feature>
<sequence length="486" mass="51724">MLRIAKEALTFDDVLLVPAHSTVLPNTADLRTRLTKNISLNIPMISASMDTVTEARLAIALAQEGGIGFIHKNMSIEQQAEEVRRVKIFEAGVVTHPVTVHPDATISDVKALTEKHGFAGFPVVSENHDLVGIITGRDIRFVTDMTKLVSAVMTPKERLVTVSEGASREVVQESMHRDRVEKVLVVNDEFQLKGMITAKDFHKAERKPNACKDEQGRLRVGAAVGAGDSNVERVQALVDAGVDVLLIDSSHGHSEGVLQRIRETRQAFPNLDIIGGNVATAAGAKALIDAGVSAVKVGIGPGSICTTRIVTGVGVPQVTAVSEAAAVADEYNIPVIADGGIRFSGDISKAIAAGASCVMVGSMLAGTEESPGDVVLYQGRSYKAYRGMGSLGAMSKGSSDRYFQSDNAADKLVPEGIEGRTPYKGRLKEIVHQQMGGLRSCMGLTGSPDIETLRTKAEFVRISGAGIKESHVHDVQISKEAPNYRA</sequence>
<feature type="binding site" description="in other chain" evidence="11">
    <location>
        <position position="305"/>
    </location>
    <ligand>
        <name>K(+)</name>
        <dbReference type="ChEBI" id="CHEBI:29103"/>
        <note>ligand shared between two tetrameric partners</note>
    </ligand>
</feature>
<keyword evidence="3 11" id="KW-0479">Metal-binding</keyword>
<dbReference type="RefSeq" id="WP_123016686.1">
    <property type="nucleotide sequence ID" value="NZ_AP024911.1"/>
</dbReference>
<comment type="function">
    <text evidence="11">Catalyzes the conversion of inosine 5'-phosphate (IMP) to xanthosine 5'-phosphate (XMP), the first committed and rate-limiting step in the de novo synthesis of guanine nucleotides, and therefore plays an important role in the regulation of cell growth.</text>
</comment>
<comment type="cofactor">
    <cofactor evidence="1 11">
        <name>K(+)</name>
        <dbReference type="ChEBI" id="CHEBI:29103"/>
    </cofactor>
</comment>
<evidence type="ECO:0000256" key="4">
    <source>
        <dbReference type="ARBA" id="ARBA00022749"/>
    </source>
</evidence>
<feature type="binding site" evidence="11">
    <location>
        <begin position="298"/>
        <end position="300"/>
    </location>
    <ligand>
        <name>NAD(+)</name>
        <dbReference type="ChEBI" id="CHEBI:57540"/>
    </ligand>
</feature>
<feature type="binding site" evidence="11">
    <location>
        <begin position="248"/>
        <end position="250"/>
    </location>
    <ligand>
        <name>NAD(+)</name>
        <dbReference type="ChEBI" id="CHEBI:57540"/>
    </ligand>
</feature>
<dbReference type="Pfam" id="PF00478">
    <property type="entry name" value="IMPDH"/>
    <property type="match status" value="1"/>
</dbReference>
<keyword evidence="8 11" id="KW-0520">NAD</keyword>
<feature type="binding site" evidence="11">
    <location>
        <position position="471"/>
    </location>
    <ligand>
        <name>K(+)</name>
        <dbReference type="ChEBI" id="CHEBI:29103"/>
        <note>ligand shared between two tetrameric partners</note>
    </ligand>
</feature>
<evidence type="ECO:0000259" key="15">
    <source>
        <dbReference type="PROSITE" id="PS51371"/>
    </source>
</evidence>
<feature type="binding site" evidence="11">
    <location>
        <position position="303"/>
    </location>
    <ligand>
        <name>IMP</name>
        <dbReference type="ChEBI" id="CHEBI:58053"/>
    </ligand>
</feature>
<keyword evidence="5 11" id="KW-0658">Purine biosynthesis</keyword>
<keyword evidence="7 11" id="KW-0560">Oxidoreductase</keyword>
<comment type="pathway">
    <text evidence="11 14">Purine metabolism; XMP biosynthesis via de novo pathway; XMP from IMP: step 1/1.</text>
</comment>
<dbReference type="EMBL" id="JBHRSE010000101">
    <property type="protein sequence ID" value="MFC3024991.1"/>
    <property type="molecule type" value="Genomic_DNA"/>
</dbReference>
<feature type="binding site" evidence="11">
    <location>
        <position position="415"/>
    </location>
    <ligand>
        <name>IMP</name>
        <dbReference type="ChEBI" id="CHEBI:58053"/>
    </ligand>
</feature>
<evidence type="ECO:0000256" key="8">
    <source>
        <dbReference type="ARBA" id="ARBA00023027"/>
    </source>
</evidence>
<feature type="binding site" description="in other chain" evidence="11">
    <location>
        <position position="300"/>
    </location>
    <ligand>
        <name>K(+)</name>
        <dbReference type="ChEBI" id="CHEBI:29103"/>
        <note>ligand shared between two tetrameric partners</note>
    </ligand>
</feature>
<feature type="binding site" evidence="11">
    <location>
        <begin position="385"/>
        <end position="389"/>
    </location>
    <ligand>
        <name>IMP</name>
        <dbReference type="ChEBI" id="CHEBI:58053"/>
    </ligand>
</feature>
<feature type="binding site" description="in other chain" evidence="11">
    <location>
        <position position="302"/>
    </location>
    <ligand>
        <name>K(+)</name>
        <dbReference type="ChEBI" id="CHEBI:29103"/>
        <note>ligand shared between two tetrameric partners</note>
    </ligand>
</feature>
<evidence type="ECO:0000313" key="17">
    <source>
        <dbReference type="Proteomes" id="UP001595384"/>
    </source>
</evidence>
<comment type="caution">
    <text evidence="16">The sequence shown here is derived from an EMBL/GenBank/DDBJ whole genome shotgun (WGS) entry which is preliminary data.</text>
</comment>
<feature type="binding site" evidence="11">
    <location>
        <begin position="361"/>
        <end position="362"/>
    </location>
    <ligand>
        <name>IMP</name>
        <dbReference type="ChEBI" id="CHEBI:58053"/>
    </ligand>
</feature>
<feature type="domain" description="CBS" evidence="15">
    <location>
        <begin position="93"/>
        <end position="150"/>
    </location>
</feature>
<dbReference type="InterPro" id="IPR000644">
    <property type="entry name" value="CBS_dom"/>
</dbReference>
<dbReference type="InterPro" id="IPR001093">
    <property type="entry name" value="IMP_DH_GMPRt"/>
</dbReference>